<comment type="caution">
    <text evidence="1">The sequence shown here is derived from an EMBL/GenBank/DDBJ whole genome shotgun (WGS) entry which is preliminary data.</text>
</comment>
<evidence type="ECO:0000313" key="1">
    <source>
        <dbReference type="EMBL" id="MFC6170111.1"/>
    </source>
</evidence>
<dbReference type="RefSeq" id="WP_125552897.1">
    <property type="nucleotide sequence ID" value="NZ_JBHSSL010000032.1"/>
</dbReference>
<dbReference type="Proteomes" id="UP001596289">
    <property type="component" value="Unassembled WGS sequence"/>
</dbReference>
<gene>
    <name evidence="1" type="ORF">ACFQGP_05895</name>
</gene>
<evidence type="ECO:0000313" key="2">
    <source>
        <dbReference type="Proteomes" id="UP001596289"/>
    </source>
</evidence>
<name>A0ABW1RB31_9LACO</name>
<keyword evidence="2" id="KW-1185">Reference proteome</keyword>
<organism evidence="1 2">
    <name type="scientific">Loigolactobacillus jiayinensis</name>
    <dbReference type="NCBI Taxonomy" id="2486016"/>
    <lineage>
        <taxon>Bacteria</taxon>
        <taxon>Bacillati</taxon>
        <taxon>Bacillota</taxon>
        <taxon>Bacilli</taxon>
        <taxon>Lactobacillales</taxon>
        <taxon>Lactobacillaceae</taxon>
        <taxon>Loigolactobacillus</taxon>
    </lineage>
</organism>
<sequence length="67" mass="7981">MNDKNIKDSIYREVYKLRVKRFVLNQDSDFFKVANPKVFLKDYVLDFDNKNKARIVNPSATLTRINL</sequence>
<dbReference type="EMBL" id="JBHSSL010000032">
    <property type="protein sequence ID" value="MFC6170111.1"/>
    <property type="molecule type" value="Genomic_DNA"/>
</dbReference>
<protein>
    <submittedName>
        <fullName evidence="1">Uncharacterized protein</fullName>
    </submittedName>
</protein>
<reference evidence="2" key="1">
    <citation type="journal article" date="2019" name="Int. J. Syst. Evol. Microbiol.">
        <title>The Global Catalogue of Microorganisms (GCM) 10K type strain sequencing project: providing services to taxonomists for standard genome sequencing and annotation.</title>
        <authorList>
            <consortium name="The Broad Institute Genomics Platform"/>
            <consortium name="The Broad Institute Genome Sequencing Center for Infectious Disease"/>
            <person name="Wu L."/>
            <person name="Ma J."/>
        </authorList>
    </citation>
    <scope>NUCLEOTIDE SEQUENCE [LARGE SCALE GENOMIC DNA]</scope>
    <source>
        <strain evidence="2">CCM 8904</strain>
    </source>
</reference>
<accession>A0ABW1RB31</accession>
<proteinExistence type="predicted"/>